<reference evidence="6 7" key="1">
    <citation type="submission" date="2020-08" db="EMBL/GenBank/DDBJ databases">
        <authorList>
            <person name="Ren C."/>
            <person name="Gu Y."/>
            <person name="Xu Y."/>
        </authorList>
    </citation>
    <scope>NUCLEOTIDE SEQUENCE [LARGE SCALE GENOMIC DNA]</scope>
    <source>
        <strain evidence="6 7">LBM18003</strain>
    </source>
</reference>
<dbReference type="Gene3D" id="3.20.20.70">
    <property type="entry name" value="Aldolase class I"/>
    <property type="match status" value="1"/>
</dbReference>
<protein>
    <submittedName>
        <fullName evidence="6">Bifunctional 2-keto-4-hydroxyglutarate aldolase/2-keto-3-deoxy-6-phosphogluconate aldolase</fullName>
        <ecNumber evidence="6">4.1.2.14</ecNumber>
        <ecNumber evidence="6">4.1.3.16</ecNumber>
    </submittedName>
</protein>
<dbReference type="GO" id="GO:0008675">
    <property type="term" value="F:2-dehydro-3-deoxy-phosphogluconate aldolase activity"/>
    <property type="evidence" value="ECO:0007669"/>
    <property type="project" value="UniProtKB-EC"/>
</dbReference>
<keyword evidence="5" id="KW-0119">Carbohydrate metabolism</keyword>
<dbReference type="NCBIfam" id="NF005119">
    <property type="entry name" value="PRK06552.1"/>
    <property type="match status" value="1"/>
</dbReference>
<evidence type="ECO:0000313" key="6">
    <source>
        <dbReference type="EMBL" id="QNO18486.1"/>
    </source>
</evidence>
<gene>
    <name evidence="6" type="ORF">H6X83_02205</name>
</gene>
<dbReference type="EC" id="4.1.3.16" evidence="6"/>
<dbReference type="GO" id="GO:0008700">
    <property type="term" value="F:(R,S)-4-hydroxy-2-oxoglutarate aldolase activity"/>
    <property type="evidence" value="ECO:0007669"/>
    <property type="project" value="UniProtKB-EC"/>
</dbReference>
<keyword evidence="7" id="KW-1185">Reference proteome</keyword>
<evidence type="ECO:0000256" key="3">
    <source>
        <dbReference type="ARBA" id="ARBA00011233"/>
    </source>
</evidence>
<dbReference type="CDD" id="cd00452">
    <property type="entry name" value="KDPG_aldolase"/>
    <property type="match status" value="1"/>
</dbReference>
<dbReference type="InterPro" id="IPR013785">
    <property type="entry name" value="Aldolase_TIM"/>
</dbReference>
<dbReference type="AlphaFoldDB" id="A0A7G9WIH4"/>
<evidence type="ECO:0000256" key="1">
    <source>
        <dbReference type="ARBA" id="ARBA00004761"/>
    </source>
</evidence>
<dbReference type="EMBL" id="CP060696">
    <property type="protein sequence ID" value="QNO18486.1"/>
    <property type="molecule type" value="Genomic_DNA"/>
</dbReference>
<sequence length="215" mass="22629">MSSMTVIKEIREAGVVAVIRADTKEKGKKLIDAVLKGGIRVIEITMTVPGSIELIRDIAETYKGKAVIGAGTVLDPETARVCILAGAEFIVSPALNVETIKLCNRYDIPAIPGVMTVSEAVEALTYGAKVIKIFPAGLYGPAVIKSFKGPLPQASFMPTGGVTIENAKEWIQAGAVAIGTGSDLTRGAQTGNYALVKETAARFVQEVALARNTQQ</sequence>
<organism evidence="6 7">
    <name type="scientific">Caproicibacterium amylolyticum</name>
    <dbReference type="NCBI Taxonomy" id="2766537"/>
    <lineage>
        <taxon>Bacteria</taxon>
        <taxon>Bacillati</taxon>
        <taxon>Bacillota</taxon>
        <taxon>Clostridia</taxon>
        <taxon>Eubacteriales</taxon>
        <taxon>Oscillospiraceae</taxon>
        <taxon>Caproicibacterium</taxon>
    </lineage>
</organism>
<dbReference type="RefSeq" id="WP_212507548.1">
    <property type="nucleotide sequence ID" value="NZ_CP060696.1"/>
</dbReference>
<dbReference type="Pfam" id="PF01081">
    <property type="entry name" value="Aldolase"/>
    <property type="match status" value="1"/>
</dbReference>
<dbReference type="NCBIfam" id="TIGR01182">
    <property type="entry name" value="eda"/>
    <property type="match status" value="1"/>
</dbReference>
<dbReference type="InterPro" id="IPR000887">
    <property type="entry name" value="Aldlse_KDPG_KHG"/>
</dbReference>
<proteinExistence type="inferred from homology"/>
<dbReference type="EC" id="4.1.2.14" evidence="6"/>
<comment type="subunit">
    <text evidence="3">Homotrimer.</text>
</comment>
<evidence type="ECO:0000256" key="2">
    <source>
        <dbReference type="ARBA" id="ARBA00006906"/>
    </source>
</evidence>
<evidence type="ECO:0000256" key="5">
    <source>
        <dbReference type="ARBA" id="ARBA00023277"/>
    </source>
</evidence>
<dbReference type="PANTHER" id="PTHR30246:SF1">
    <property type="entry name" value="2-DEHYDRO-3-DEOXY-6-PHOSPHOGALACTONATE ALDOLASE-RELATED"/>
    <property type="match status" value="1"/>
</dbReference>
<dbReference type="Proteomes" id="UP000516046">
    <property type="component" value="Chromosome"/>
</dbReference>
<evidence type="ECO:0000256" key="4">
    <source>
        <dbReference type="ARBA" id="ARBA00023239"/>
    </source>
</evidence>
<dbReference type="SUPFAM" id="SSF51569">
    <property type="entry name" value="Aldolase"/>
    <property type="match status" value="1"/>
</dbReference>
<comment type="pathway">
    <text evidence="1">Carbohydrate acid metabolism.</text>
</comment>
<evidence type="ECO:0000313" key="7">
    <source>
        <dbReference type="Proteomes" id="UP000516046"/>
    </source>
</evidence>
<name>A0A7G9WIH4_9FIRM</name>
<accession>A0A7G9WIH4</accession>
<dbReference type="PANTHER" id="PTHR30246">
    <property type="entry name" value="2-KETO-3-DEOXY-6-PHOSPHOGLUCONATE ALDOLASE"/>
    <property type="match status" value="1"/>
</dbReference>
<keyword evidence="4 6" id="KW-0456">Lyase</keyword>
<comment type="similarity">
    <text evidence="2">Belongs to the KHG/KDPG aldolase family.</text>
</comment>
<dbReference type="KEGG" id="caml:H6X83_02205"/>